<proteinExistence type="predicted"/>
<dbReference type="PANTHER" id="PTHR30613">
    <property type="entry name" value="UNCHARACTERIZED PROTEIN YBIU-RELATED"/>
    <property type="match status" value="1"/>
</dbReference>
<evidence type="ECO:0000313" key="1">
    <source>
        <dbReference type="EMBL" id="QCT20224.1"/>
    </source>
</evidence>
<accession>A0A4P8YKL9</accession>
<dbReference type="RefSeq" id="WP_138096099.1">
    <property type="nucleotide sequence ID" value="NZ_CP040428.1"/>
</dbReference>
<dbReference type="InterPro" id="IPR027443">
    <property type="entry name" value="IPNS-like_sf"/>
</dbReference>
<organism evidence="1 2">
    <name type="scientific">Jejubacter calystegiae</name>
    <dbReference type="NCBI Taxonomy" id="2579935"/>
    <lineage>
        <taxon>Bacteria</taxon>
        <taxon>Pseudomonadati</taxon>
        <taxon>Pseudomonadota</taxon>
        <taxon>Gammaproteobacteria</taxon>
        <taxon>Enterobacterales</taxon>
        <taxon>Enterobacteriaceae</taxon>
        <taxon>Jejubacter</taxon>
    </lineage>
</organism>
<dbReference type="AlphaFoldDB" id="A0A4P8YKL9"/>
<evidence type="ECO:0000313" key="2">
    <source>
        <dbReference type="Proteomes" id="UP000302163"/>
    </source>
</evidence>
<dbReference type="SUPFAM" id="SSF51197">
    <property type="entry name" value="Clavaminate synthase-like"/>
    <property type="match status" value="1"/>
</dbReference>
<name>A0A4P8YKL9_9ENTR</name>
<reference evidence="1 2" key="1">
    <citation type="submission" date="2019-05" db="EMBL/GenBank/DDBJ databases">
        <title>Complete genome sequence of Izhakiella calystegiae KSNA2, an endophyte isolated from beach morning glory (Calystegia soldanella).</title>
        <authorList>
            <person name="Jiang L."/>
            <person name="Jeong J.C."/>
            <person name="Kim C.Y."/>
            <person name="Kim D.H."/>
            <person name="Kim S.W."/>
            <person name="Lee j."/>
        </authorList>
    </citation>
    <scope>NUCLEOTIDE SEQUENCE [LARGE SCALE GENOMIC DNA]</scope>
    <source>
        <strain evidence="1 2">KSNA2</strain>
    </source>
</reference>
<dbReference type="Proteomes" id="UP000302163">
    <property type="component" value="Chromosome"/>
</dbReference>
<dbReference type="Pfam" id="PF07350">
    <property type="entry name" value="Gig2-like"/>
    <property type="match status" value="1"/>
</dbReference>
<dbReference type="InterPro" id="IPR010856">
    <property type="entry name" value="Gig2-like"/>
</dbReference>
<sequence>MDYSFASSVLPVDYKKNIVEMKRALRTQIGDVEALFEQVCAVVEREIADARAQEAETGSAWPEIEQQQLMEGGITEQQKALIQRRGCVVVRQTFPREQARALDKAMMDYLDDNHFDRQYRGPGDDFFGSLAASRPEIFPIYWSPSQMLARQSPAIARVQSSLNRLWTFESPQGRWFDPDNNIIYPDRIRRRPPGTCSQGLGAHTDSGALERWLSPAYQKVFARIFDGRLAEYDPWNAAWRPQADEYQMENTTTCSAFRTFQGWTALSDMETGQGLLHVVPTPLAMAYILLRPLLSDVPEDELCGVAPGKVLPVSAQWHPHLINGLCSIPSLQAGDSVWWHCDLIHAVAPVENQRGWGNVMYIPVAPMCEKNGQYAQRVREAFERGASPADFPSEDYEITWEGRFTAGKINEIGSRGLGM</sequence>
<gene>
    <name evidence="1" type="ORF">FEM41_11470</name>
</gene>
<keyword evidence="2" id="KW-1185">Reference proteome</keyword>
<dbReference type="OrthoDB" id="5620327at2"/>
<dbReference type="EMBL" id="CP040428">
    <property type="protein sequence ID" value="QCT20224.1"/>
    <property type="molecule type" value="Genomic_DNA"/>
</dbReference>
<protein>
    <submittedName>
        <fullName evidence="1">DUF1479 domain-containing protein</fullName>
    </submittedName>
</protein>
<dbReference type="KEGG" id="izh:FEM41_11470"/>
<dbReference type="Gene3D" id="2.60.120.330">
    <property type="entry name" value="B-lactam Antibiotic, Isopenicillin N Synthase, Chain"/>
    <property type="match status" value="1"/>
</dbReference>
<dbReference type="PANTHER" id="PTHR30613:SF1">
    <property type="entry name" value="DUF1479 DOMAIN PROTEIN (AFU_ORTHOLOGUE AFUA_5G09280)"/>
    <property type="match status" value="1"/>
</dbReference>